<dbReference type="InterPro" id="IPR001891">
    <property type="entry name" value="Malic_OxRdtase"/>
</dbReference>
<dbReference type="InterPro" id="IPR037062">
    <property type="entry name" value="Malic_N_dom_sf"/>
</dbReference>
<dbReference type="GO" id="GO:0051287">
    <property type="term" value="F:NAD binding"/>
    <property type="evidence" value="ECO:0007669"/>
    <property type="project" value="InterPro"/>
</dbReference>
<name>A0A1F5KK11_9BACT</name>
<proteinExistence type="inferred from homology"/>
<feature type="binding site" evidence="7">
    <location>
        <position position="134"/>
    </location>
    <ligand>
        <name>a divalent metal cation</name>
        <dbReference type="ChEBI" id="CHEBI:60240"/>
    </ligand>
</feature>
<comment type="cofactor">
    <cofactor evidence="1">
        <name>Mn(2+)</name>
        <dbReference type="ChEBI" id="CHEBI:29035"/>
    </cofactor>
</comment>
<comment type="cofactor">
    <cofactor evidence="7">
        <name>Mg(2+)</name>
        <dbReference type="ChEBI" id="CHEBI:18420"/>
    </cofactor>
    <cofactor evidence="7">
        <name>Mn(2+)</name>
        <dbReference type="ChEBI" id="CHEBI:29035"/>
    </cofactor>
    <text evidence="7">Divalent metal cations. Prefers magnesium or manganese.</text>
</comment>
<dbReference type="GO" id="GO:0004470">
    <property type="term" value="F:malic enzyme activity"/>
    <property type="evidence" value="ECO:0007669"/>
    <property type="project" value="InterPro"/>
</dbReference>
<dbReference type="InterPro" id="IPR046346">
    <property type="entry name" value="Aminoacid_DH-like_N_sf"/>
</dbReference>
<dbReference type="InterPro" id="IPR012301">
    <property type="entry name" value="Malic_N_dom"/>
</dbReference>
<dbReference type="PANTHER" id="PTHR43237">
    <property type="entry name" value="NADP-DEPENDENT MALIC ENZYME"/>
    <property type="match status" value="1"/>
</dbReference>
<dbReference type="PROSITE" id="PS00331">
    <property type="entry name" value="MALIC_ENZYMES"/>
    <property type="match status" value="1"/>
</dbReference>
<dbReference type="InterPro" id="IPR051674">
    <property type="entry name" value="Malate_Decarboxylase"/>
</dbReference>
<accession>A0A1F5KK11</accession>
<feature type="binding site" evidence="7">
    <location>
        <position position="135"/>
    </location>
    <ligand>
        <name>a divalent metal cation</name>
        <dbReference type="ChEBI" id="CHEBI:60240"/>
    </ligand>
</feature>
<dbReference type="InterPro" id="IPR012302">
    <property type="entry name" value="Malic_NAD-bd"/>
</dbReference>
<dbReference type="Pfam" id="PF00390">
    <property type="entry name" value="malic"/>
    <property type="match status" value="1"/>
</dbReference>
<dbReference type="GO" id="GO:0016616">
    <property type="term" value="F:oxidoreductase activity, acting on the CH-OH group of donors, NAD or NADP as acceptor"/>
    <property type="evidence" value="ECO:0007669"/>
    <property type="project" value="InterPro"/>
</dbReference>
<comment type="caution">
    <text evidence="11">The sequence shown here is derived from an EMBL/GenBank/DDBJ whole genome shotgun (WGS) entry which is preliminary data.</text>
</comment>
<evidence type="ECO:0000256" key="5">
    <source>
        <dbReference type="PIRSR" id="PIRSR000106-1"/>
    </source>
</evidence>
<dbReference type="Proteomes" id="UP000177328">
    <property type="component" value="Unassembled WGS sequence"/>
</dbReference>
<dbReference type="SUPFAM" id="SSF51735">
    <property type="entry name" value="NAD(P)-binding Rossmann-fold domains"/>
    <property type="match status" value="1"/>
</dbReference>
<dbReference type="EMBL" id="MFDD01000003">
    <property type="protein sequence ID" value="OGE40961.1"/>
    <property type="molecule type" value="Genomic_DNA"/>
</dbReference>
<evidence type="ECO:0000256" key="4">
    <source>
        <dbReference type="ARBA" id="ARBA00023002"/>
    </source>
</evidence>
<feature type="active site" description="Proton acceptor" evidence="5">
    <location>
        <position position="92"/>
    </location>
</feature>
<dbReference type="GO" id="GO:0046872">
    <property type="term" value="F:metal ion binding"/>
    <property type="evidence" value="ECO:0007669"/>
    <property type="project" value="UniProtKB-KW"/>
</dbReference>
<dbReference type="Gene3D" id="3.40.50.720">
    <property type="entry name" value="NAD(P)-binding Rossmann-like Domain"/>
    <property type="match status" value="1"/>
</dbReference>
<dbReference type="AlphaFoldDB" id="A0A1F5KK11"/>
<dbReference type="Pfam" id="PF03949">
    <property type="entry name" value="Malic_M"/>
    <property type="match status" value="1"/>
</dbReference>
<evidence type="ECO:0000256" key="7">
    <source>
        <dbReference type="PIRSR" id="PIRSR000106-3"/>
    </source>
</evidence>
<keyword evidence="4" id="KW-0560">Oxidoreductase</keyword>
<evidence type="ECO:0000256" key="2">
    <source>
        <dbReference type="ARBA" id="ARBA00008785"/>
    </source>
</evidence>
<feature type="domain" description="Malic enzyme N-terminal" evidence="10">
    <location>
        <begin position="16"/>
        <end position="149"/>
    </location>
</feature>
<evidence type="ECO:0000256" key="3">
    <source>
        <dbReference type="ARBA" id="ARBA00022723"/>
    </source>
</evidence>
<feature type="domain" description="Malic enzyme NAD-binding" evidence="9">
    <location>
        <begin position="160"/>
        <end position="381"/>
    </location>
</feature>
<reference evidence="11 12" key="1">
    <citation type="journal article" date="2016" name="Nat. Commun.">
        <title>Thousands of microbial genomes shed light on interconnected biogeochemical processes in an aquifer system.</title>
        <authorList>
            <person name="Anantharaman K."/>
            <person name="Brown C.T."/>
            <person name="Hug L.A."/>
            <person name="Sharon I."/>
            <person name="Castelle C.J."/>
            <person name="Probst A.J."/>
            <person name="Thomas B.C."/>
            <person name="Singh A."/>
            <person name="Wilkins M.J."/>
            <person name="Karaoz U."/>
            <person name="Brodie E.L."/>
            <person name="Williams K.H."/>
            <person name="Hubbard S.S."/>
            <person name="Banfield J.F."/>
        </authorList>
    </citation>
    <scope>NUCLEOTIDE SEQUENCE [LARGE SCALE GENOMIC DNA]</scope>
</reference>
<evidence type="ECO:0000256" key="1">
    <source>
        <dbReference type="ARBA" id="ARBA00001936"/>
    </source>
</evidence>
<dbReference type="PANTHER" id="PTHR43237:SF4">
    <property type="entry name" value="NADP-DEPENDENT MALIC ENZYME"/>
    <property type="match status" value="1"/>
</dbReference>
<dbReference type="InterPro" id="IPR045213">
    <property type="entry name" value="Malic_NAD-bd_bact_type"/>
</dbReference>
<dbReference type="Gene3D" id="3.40.50.10380">
    <property type="entry name" value="Malic enzyme, N-terminal domain"/>
    <property type="match status" value="1"/>
</dbReference>
<comment type="similarity">
    <text evidence="2 8">Belongs to the malic enzymes family.</text>
</comment>
<sequence length="382" mass="40255">MEDLKARALAYHAKFKGKITTLVQSPITNKEDLSLAYTPGVAEVSRAVAVDKSLAYQYTLKGHTVAVITDGSAVLGLGNIGPEAALPVMEGKAALFKTFADIDAFPLCLATQDTQEIIRTVRLLAPVFGGINLEDISAPRCFEIESSLQDLGIPVMHDDQHGTAVVVLAGLLNAVKVVGKEMKNLRVIISGAGAAGVAVTKLIIDQVKEVIVCDTKGVIYDGRIENMDSSKEALAKITNPNKVRGRLQDALRDADVFVGVSAPNLLTAADCQLMAANSIVFAMANPVPEIMPDEAKKGGVRVVATGRSDFPNQINNSLAFPGIFKGALSCGAKKITREMKLAAAWALADLVPEPTFDKIIPGPFDPGVVPAISAAVASSNKK</sequence>
<feature type="binding site" evidence="6">
    <location>
        <position position="285"/>
    </location>
    <ligand>
        <name>(S)-malate</name>
        <dbReference type="ChEBI" id="CHEBI:15589"/>
    </ligand>
</feature>
<feature type="binding site" evidence="7">
    <location>
        <position position="159"/>
    </location>
    <ligand>
        <name>a divalent metal cation</name>
        <dbReference type="ChEBI" id="CHEBI:60240"/>
    </ligand>
</feature>
<dbReference type="PIRSF" id="PIRSF000106">
    <property type="entry name" value="ME"/>
    <property type="match status" value="1"/>
</dbReference>
<dbReference type="SMART" id="SM00919">
    <property type="entry name" value="Malic_M"/>
    <property type="match status" value="1"/>
</dbReference>
<organism evidence="11 12">
    <name type="scientific">Candidatus Daviesbacteria bacterium RIFCSPHIGHO2_02_FULL_43_12</name>
    <dbReference type="NCBI Taxonomy" id="1797776"/>
    <lineage>
        <taxon>Bacteria</taxon>
        <taxon>Candidatus Daviesiibacteriota</taxon>
    </lineage>
</organism>
<dbReference type="SMART" id="SM01274">
    <property type="entry name" value="malic"/>
    <property type="match status" value="1"/>
</dbReference>
<evidence type="ECO:0000259" key="10">
    <source>
        <dbReference type="SMART" id="SM01274"/>
    </source>
</evidence>
<dbReference type="PRINTS" id="PR00072">
    <property type="entry name" value="MALOXRDTASE"/>
</dbReference>
<dbReference type="InterPro" id="IPR036291">
    <property type="entry name" value="NAD(P)-bd_dom_sf"/>
</dbReference>
<dbReference type="CDD" id="cd05311">
    <property type="entry name" value="NAD_bind_2_malic_enz"/>
    <property type="match status" value="1"/>
</dbReference>
<gene>
    <name evidence="11" type="ORF">A3D25_02895</name>
</gene>
<evidence type="ECO:0000256" key="6">
    <source>
        <dbReference type="PIRSR" id="PIRSR000106-2"/>
    </source>
</evidence>
<evidence type="ECO:0000259" key="9">
    <source>
        <dbReference type="SMART" id="SM00919"/>
    </source>
</evidence>
<dbReference type="SUPFAM" id="SSF53223">
    <property type="entry name" value="Aminoacid dehydrogenase-like, N-terminal domain"/>
    <property type="match status" value="1"/>
</dbReference>
<evidence type="ECO:0000313" key="12">
    <source>
        <dbReference type="Proteomes" id="UP000177328"/>
    </source>
</evidence>
<dbReference type="InterPro" id="IPR015884">
    <property type="entry name" value="Malic_enzyme_CS"/>
</dbReference>
<feature type="binding site" evidence="6">
    <location>
        <position position="315"/>
    </location>
    <ligand>
        <name>(S)-malate</name>
        <dbReference type="ChEBI" id="CHEBI:15589"/>
    </ligand>
</feature>
<evidence type="ECO:0000313" key="11">
    <source>
        <dbReference type="EMBL" id="OGE40961.1"/>
    </source>
</evidence>
<evidence type="ECO:0000256" key="8">
    <source>
        <dbReference type="RuleBase" id="RU003427"/>
    </source>
</evidence>
<keyword evidence="3 7" id="KW-0479">Metal-binding</keyword>
<feature type="active site" description="Proton donor" evidence="5">
    <location>
        <position position="37"/>
    </location>
</feature>
<protein>
    <submittedName>
        <fullName evidence="11">Malate dehydrogenase</fullName>
    </submittedName>
</protein>